<keyword evidence="3" id="KW-0998">Cell outer membrane</keyword>
<dbReference type="SUPFAM" id="SSF56935">
    <property type="entry name" value="Porins"/>
    <property type="match status" value="1"/>
</dbReference>
<dbReference type="EMBL" id="CM001403">
    <property type="protein sequence ID" value="EHQ26393.1"/>
    <property type="molecule type" value="Genomic_DNA"/>
</dbReference>
<dbReference type="InterPro" id="IPR000531">
    <property type="entry name" value="Beta-barrel_TonB"/>
</dbReference>
<accession>H1YGW4</accession>
<protein>
    <submittedName>
        <fullName evidence="7">TonB-dependent receptor plug</fullName>
    </submittedName>
</protein>
<dbReference type="Gene3D" id="2.170.130.10">
    <property type="entry name" value="TonB-dependent receptor, plug domain"/>
    <property type="match status" value="1"/>
</dbReference>
<dbReference type="InterPro" id="IPR012910">
    <property type="entry name" value="Plug_dom"/>
</dbReference>
<dbReference type="InterPro" id="IPR008969">
    <property type="entry name" value="CarboxyPept-like_regulatory"/>
</dbReference>
<organism evidence="7 8">
    <name type="scientific">Mucilaginibacter paludis DSM 18603</name>
    <dbReference type="NCBI Taxonomy" id="714943"/>
    <lineage>
        <taxon>Bacteria</taxon>
        <taxon>Pseudomonadati</taxon>
        <taxon>Bacteroidota</taxon>
        <taxon>Sphingobacteriia</taxon>
        <taxon>Sphingobacteriales</taxon>
        <taxon>Sphingobacteriaceae</taxon>
        <taxon>Mucilaginibacter</taxon>
    </lineage>
</organism>
<dbReference type="HOGENOM" id="CLU_006935_0_0_10"/>
<dbReference type="InterPro" id="IPR036942">
    <property type="entry name" value="Beta-barrel_TonB_sf"/>
</dbReference>
<dbReference type="Proteomes" id="UP000002774">
    <property type="component" value="Chromosome"/>
</dbReference>
<dbReference type="SUPFAM" id="SSF49464">
    <property type="entry name" value="Carboxypeptidase regulatory domain-like"/>
    <property type="match status" value="1"/>
</dbReference>
<feature type="domain" description="TonB-dependent receptor plug" evidence="6">
    <location>
        <begin position="142"/>
        <end position="228"/>
    </location>
</feature>
<comment type="similarity">
    <text evidence="4">Belongs to the TonB-dependent receptor family.</text>
</comment>
<keyword evidence="8" id="KW-1185">Reference proteome</keyword>
<reference evidence="7" key="1">
    <citation type="submission" date="2011-09" db="EMBL/GenBank/DDBJ databases">
        <title>The permanent draft genome of Mucilaginibacter paludis DSM 18603.</title>
        <authorList>
            <consortium name="US DOE Joint Genome Institute (JGI-PGF)"/>
            <person name="Lucas S."/>
            <person name="Han J."/>
            <person name="Lapidus A."/>
            <person name="Bruce D."/>
            <person name="Goodwin L."/>
            <person name="Pitluck S."/>
            <person name="Peters L."/>
            <person name="Kyrpides N."/>
            <person name="Mavromatis K."/>
            <person name="Ivanova N."/>
            <person name="Mikhailova N."/>
            <person name="Held B."/>
            <person name="Detter J.C."/>
            <person name="Tapia R."/>
            <person name="Han C."/>
            <person name="Land M."/>
            <person name="Hauser L."/>
            <person name="Markowitz V."/>
            <person name="Cheng J.-F."/>
            <person name="Hugenholtz P."/>
            <person name="Woyke T."/>
            <person name="Wu D."/>
            <person name="Tindall B."/>
            <person name="Brambilla E."/>
            <person name="Klenk H.-P."/>
            <person name="Eisen J.A."/>
        </authorList>
    </citation>
    <scope>NUCLEOTIDE SEQUENCE [LARGE SCALE GENOMIC DNA]</scope>
    <source>
        <strain evidence="7">DSM 18603</strain>
    </source>
</reference>
<evidence type="ECO:0000313" key="8">
    <source>
        <dbReference type="Proteomes" id="UP000002774"/>
    </source>
</evidence>
<dbReference type="Gene3D" id="2.40.170.20">
    <property type="entry name" value="TonB-dependent receptor, beta-barrel domain"/>
    <property type="match status" value="1"/>
</dbReference>
<dbReference type="Gene3D" id="2.60.40.1120">
    <property type="entry name" value="Carboxypeptidase-like, regulatory domain"/>
    <property type="match status" value="1"/>
</dbReference>
<evidence type="ECO:0000259" key="5">
    <source>
        <dbReference type="Pfam" id="PF00593"/>
    </source>
</evidence>
<keyword evidence="7" id="KW-0675">Receptor</keyword>
<dbReference type="GO" id="GO:0009279">
    <property type="term" value="C:cell outer membrane"/>
    <property type="evidence" value="ECO:0007669"/>
    <property type="project" value="UniProtKB-SubCell"/>
</dbReference>
<dbReference type="eggNOG" id="COG4771">
    <property type="taxonomic scope" value="Bacteria"/>
</dbReference>
<evidence type="ECO:0000259" key="6">
    <source>
        <dbReference type="Pfam" id="PF07715"/>
    </source>
</evidence>
<comment type="subcellular location">
    <subcellularLocation>
        <location evidence="1 4">Cell outer membrane</location>
    </subcellularLocation>
</comment>
<dbReference type="STRING" id="714943.Mucpa_2260"/>
<dbReference type="Pfam" id="PF13620">
    <property type="entry name" value="CarboxypepD_reg"/>
    <property type="match status" value="1"/>
</dbReference>
<evidence type="ECO:0000256" key="2">
    <source>
        <dbReference type="ARBA" id="ARBA00023136"/>
    </source>
</evidence>
<evidence type="ECO:0000313" key="7">
    <source>
        <dbReference type="EMBL" id="EHQ26393.1"/>
    </source>
</evidence>
<evidence type="ECO:0000256" key="1">
    <source>
        <dbReference type="ARBA" id="ARBA00004442"/>
    </source>
</evidence>
<evidence type="ECO:0000256" key="3">
    <source>
        <dbReference type="ARBA" id="ARBA00023237"/>
    </source>
</evidence>
<dbReference type="InterPro" id="IPR037066">
    <property type="entry name" value="Plug_dom_sf"/>
</dbReference>
<dbReference type="PANTHER" id="PTHR40980:SF4">
    <property type="entry name" value="TONB-DEPENDENT RECEPTOR-LIKE BETA-BARREL DOMAIN-CONTAINING PROTEIN"/>
    <property type="match status" value="1"/>
</dbReference>
<dbReference type="RefSeq" id="WP_008506460.1">
    <property type="nucleotide sequence ID" value="NZ_CM001403.1"/>
</dbReference>
<sequence>MFFYPKIKFSVLLIKRGLLVIVFAALSIIANAQNTIKTGITGIVTDDKGLLPGVAITVLETKQVVISGNNGDYFVAIKPGEYTVEFRFIGLKSVSRRLIVGPQQLTRLNVSMVSDSRMLGTVSVSATRKATTQKALLEQRRQSTNIQDAIGAVQMDKSASITTAQALQRVTGVTVKDGKYITVRGLSDRNIVVQLNGSRLAGADASRSSVAVDLIPAQLLENITVEKSITPDKPGDANGAVVEIQTKTIPDNEFLFLSAQTGLNGNIGLYGSANSFEGANMGFFGQNVKKLELTNDYKDLIADYTARGFSPGRGTIGTGLTQAIQASAVDQAHYNEALRINRVMDDGFSPFLTTRSRVYSPDQIYGLSYGNKYMMKGGKVLGLVLGVNYYNRSLSNPNGVNNLYTVKEPVISGSGTPNINYPNELRMLPLYNLNENTGNQQLNYGGLATLSFRFNKFNEVSFTYNGNFGTETNASLEDGISNAGLKVVDPSVLPFFPDHQHIYDFVLRSTQRSLNSFQLRGVHKFIPIKKVRPWQLTYSLSRSIASQKDPDYRDTKMRVDSLGRVPNPNYGANVGDNTTSLLIPSEYERSYFASSDRYYRDLGEHNSNYKADLIVPFKIGRDTVSIFKAGAYYYGRNRTYSESLFTRTDNSATALNAYGGYSQVPNNLTTLGGNLNAWSGANLVGVIGSANIQQGQPLVAGYLYTPQAGITRIAGSNKLFINSYHATQDVVAFYSMVDLNLTNNWRLIGGVRIENTSFQSTPDTVNTNFSTISGIKDKEYFDRNYKTDYLTHNWLPSGSIVYKGIKNFNFRAAFSKTLIRPELNEIVLSAQRDPIQQLTIYGNKDLRNGVFSNYDFRTDWFIGDEELLSASVFYKTVKDQIERVYTNGTIDQYGFVNSFVTFRNNPTQGKVYGIELEVRKNLKQLFDIGKYIYVGANVMLARSRTTIDSTEYYVISLLDRNATKTRPLVDQPNYAYNINIDFDYPKWGTQLNLLYNKTGKRLSDINSDGSPNIYEYPAATFDVVWSQKITRKLEFKAFVKNALNSATNFYYANAGNSNTFGVDNRVYLRRSYNYGSVYTLGFKYTF</sequence>
<dbReference type="Pfam" id="PF00593">
    <property type="entry name" value="TonB_dep_Rec_b-barrel"/>
    <property type="match status" value="1"/>
</dbReference>
<dbReference type="Pfam" id="PF07715">
    <property type="entry name" value="Plug"/>
    <property type="match status" value="1"/>
</dbReference>
<proteinExistence type="inferred from homology"/>
<name>H1YGW4_9SPHI</name>
<feature type="domain" description="TonB-dependent receptor-like beta-barrel" evidence="5">
    <location>
        <begin position="566"/>
        <end position="1041"/>
    </location>
</feature>
<evidence type="ECO:0000256" key="4">
    <source>
        <dbReference type="RuleBase" id="RU003357"/>
    </source>
</evidence>
<keyword evidence="4" id="KW-0798">TonB box</keyword>
<gene>
    <name evidence="7" type="ORF">Mucpa_2260</name>
</gene>
<keyword evidence="2 4" id="KW-0472">Membrane</keyword>
<dbReference type="AlphaFoldDB" id="H1YGW4"/>
<dbReference type="PANTHER" id="PTHR40980">
    <property type="entry name" value="PLUG DOMAIN-CONTAINING PROTEIN"/>
    <property type="match status" value="1"/>
</dbReference>